<dbReference type="SUPFAM" id="SSF46689">
    <property type="entry name" value="Homeodomain-like"/>
    <property type="match status" value="1"/>
</dbReference>
<dbReference type="SMART" id="SM01189">
    <property type="entry name" value="ELM2"/>
    <property type="match status" value="1"/>
</dbReference>
<organism evidence="8 9">
    <name type="scientific">Anopheles sinensis</name>
    <name type="common">Mosquito</name>
    <dbReference type="NCBI Taxonomy" id="74873"/>
    <lineage>
        <taxon>Eukaryota</taxon>
        <taxon>Metazoa</taxon>
        <taxon>Ecdysozoa</taxon>
        <taxon>Arthropoda</taxon>
        <taxon>Hexapoda</taxon>
        <taxon>Insecta</taxon>
        <taxon>Pterygota</taxon>
        <taxon>Neoptera</taxon>
        <taxon>Endopterygota</taxon>
        <taxon>Diptera</taxon>
        <taxon>Nematocera</taxon>
        <taxon>Culicoidea</taxon>
        <taxon>Culicidae</taxon>
        <taxon>Anophelinae</taxon>
        <taxon>Anopheles</taxon>
    </lineage>
</organism>
<dbReference type="PROSITE" id="PS51156">
    <property type="entry name" value="ELM2"/>
    <property type="match status" value="1"/>
</dbReference>
<comment type="subcellular location">
    <subcellularLocation>
        <location evidence="1">Nucleus</location>
    </subcellularLocation>
</comment>
<keyword evidence="2" id="KW-0805">Transcription regulation</keyword>
<dbReference type="VEuPathDB" id="VectorBase:ASIC015167"/>
<evidence type="ECO:0000256" key="4">
    <source>
        <dbReference type="ARBA" id="ARBA00023242"/>
    </source>
</evidence>
<accession>A0A084WA74</accession>
<feature type="domain" description="SANT" evidence="6">
    <location>
        <begin position="119"/>
        <end position="154"/>
    </location>
</feature>
<evidence type="ECO:0000259" key="5">
    <source>
        <dbReference type="PROSITE" id="PS51156"/>
    </source>
</evidence>
<dbReference type="PROSITE" id="PS51293">
    <property type="entry name" value="SANT"/>
    <property type="match status" value="1"/>
</dbReference>
<reference evidence="8" key="2">
    <citation type="submission" date="2020-05" db="UniProtKB">
        <authorList>
            <consortium name="EnsemblMetazoa"/>
        </authorList>
    </citation>
    <scope>IDENTIFICATION</scope>
</reference>
<evidence type="ECO:0000313" key="8">
    <source>
        <dbReference type="EnsemblMetazoa" id="ASIC015167-PA"/>
    </source>
</evidence>
<dbReference type="Pfam" id="PF01448">
    <property type="entry name" value="ELM2"/>
    <property type="match status" value="1"/>
</dbReference>
<keyword evidence="3" id="KW-0804">Transcription</keyword>
<sequence length="169" mass="19072">MATPPTEGEIRVGPGHQVNDIYATLPDYQPIENYRSEDDEDRDLEDPRWTPGLYIDNDLLMYLTAARSISAFQGMCEEDGCMAASRDDTTINAFDVLHDSGYDAGKALEALLKCPVTKGIEKKWTEEETKRFIKGLRQFGKNFFRIHKDLLPHRPTVSGGTKKSEGIFI</sequence>
<dbReference type="VEuPathDB" id="VectorBase:ASIS012720"/>
<dbReference type="InterPro" id="IPR000949">
    <property type="entry name" value="ELM2_dom"/>
</dbReference>
<dbReference type="GO" id="GO:0003714">
    <property type="term" value="F:transcription corepressor activity"/>
    <property type="evidence" value="ECO:0007669"/>
    <property type="project" value="TreeGrafter"/>
</dbReference>
<dbReference type="AlphaFoldDB" id="A0A084WA74"/>
<keyword evidence="9" id="KW-1185">Reference proteome</keyword>
<dbReference type="InterPro" id="IPR001005">
    <property type="entry name" value="SANT/Myb"/>
</dbReference>
<dbReference type="STRING" id="74873.A0A084WA74"/>
<dbReference type="PANTHER" id="PTHR13859:SF11">
    <property type="entry name" value="GRUNGE, ISOFORM J"/>
    <property type="match status" value="1"/>
</dbReference>
<dbReference type="OrthoDB" id="6147534at2759"/>
<dbReference type="EnsemblMetazoa" id="ASIC015167-RA">
    <property type="protein sequence ID" value="ASIC015167-PA"/>
    <property type="gene ID" value="ASIC015167"/>
</dbReference>
<dbReference type="GO" id="GO:0005634">
    <property type="term" value="C:nucleus"/>
    <property type="evidence" value="ECO:0007669"/>
    <property type="project" value="UniProtKB-SubCell"/>
</dbReference>
<dbReference type="EMBL" id="KE525327">
    <property type="protein sequence ID" value="KFB47118.1"/>
    <property type="molecule type" value="Genomic_DNA"/>
</dbReference>
<protein>
    <submittedName>
        <fullName evidence="7">AGAP006669-PA-like protein</fullName>
    </submittedName>
</protein>
<dbReference type="EMBL" id="ATLV01022048">
    <property type="status" value="NOT_ANNOTATED_CDS"/>
    <property type="molecule type" value="Genomic_DNA"/>
</dbReference>
<evidence type="ECO:0000256" key="2">
    <source>
        <dbReference type="ARBA" id="ARBA00023015"/>
    </source>
</evidence>
<gene>
    <name evidence="7" type="ORF">ZHAS_00015167</name>
</gene>
<dbReference type="PANTHER" id="PTHR13859">
    <property type="entry name" value="ATROPHIN-RELATED"/>
    <property type="match status" value="1"/>
</dbReference>
<dbReference type="InterPro" id="IPR009057">
    <property type="entry name" value="Homeodomain-like_sf"/>
</dbReference>
<dbReference type="Gene3D" id="4.10.1240.50">
    <property type="match status" value="1"/>
</dbReference>
<evidence type="ECO:0000256" key="3">
    <source>
        <dbReference type="ARBA" id="ARBA00023163"/>
    </source>
</evidence>
<dbReference type="FunFam" id="4.10.1240.50:FF:000004">
    <property type="entry name" value="arginine-glutamic acid dipeptide repeats protein-like"/>
    <property type="match status" value="1"/>
</dbReference>
<dbReference type="Gene3D" id="1.10.10.60">
    <property type="entry name" value="Homeodomain-like"/>
    <property type="match status" value="1"/>
</dbReference>
<proteinExistence type="predicted"/>
<evidence type="ECO:0000259" key="6">
    <source>
        <dbReference type="PROSITE" id="PS51293"/>
    </source>
</evidence>
<evidence type="ECO:0000313" key="7">
    <source>
        <dbReference type="EMBL" id="KFB47118.1"/>
    </source>
</evidence>
<feature type="domain" description="ELM2" evidence="5">
    <location>
        <begin position="8"/>
        <end position="115"/>
    </location>
</feature>
<keyword evidence="4" id="KW-0539">Nucleus</keyword>
<dbReference type="Proteomes" id="UP000030765">
    <property type="component" value="Unassembled WGS sequence"/>
</dbReference>
<name>A0A084WA74_ANOSI</name>
<dbReference type="InterPro" id="IPR017884">
    <property type="entry name" value="SANT_dom"/>
</dbReference>
<evidence type="ECO:0000313" key="9">
    <source>
        <dbReference type="Proteomes" id="UP000030765"/>
    </source>
</evidence>
<dbReference type="Pfam" id="PF00249">
    <property type="entry name" value="Myb_DNA-binding"/>
    <property type="match status" value="1"/>
</dbReference>
<evidence type="ECO:0000256" key="1">
    <source>
        <dbReference type="ARBA" id="ARBA00004123"/>
    </source>
</evidence>
<reference evidence="7 9" key="1">
    <citation type="journal article" date="2014" name="BMC Genomics">
        <title>Genome sequence of Anopheles sinensis provides insight into genetics basis of mosquito competence for malaria parasites.</title>
        <authorList>
            <person name="Zhou D."/>
            <person name="Zhang D."/>
            <person name="Ding G."/>
            <person name="Shi L."/>
            <person name="Hou Q."/>
            <person name="Ye Y."/>
            <person name="Xu Y."/>
            <person name="Zhou H."/>
            <person name="Xiong C."/>
            <person name="Li S."/>
            <person name="Yu J."/>
            <person name="Hong S."/>
            <person name="Yu X."/>
            <person name="Zou P."/>
            <person name="Chen C."/>
            <person name="Chang X."/>
            <person name="Wang W."/>
            <person name="Lv Y."/>
            <person name="Sun Y."/>
            <person name="Ma L."/>
            <person name="Shen B."/>
            <person name="Zhu C."/>
        </authorList>
    </citation>
    <scope>NUCLEOTIDE SEQUENCE [LARGE SCALE GENOMIC DNA]</scope>
</reference>